<evidence type="ECO:0000313" key="5">
    <source>
        <dbReference type="Proteomes" id="UP001219525"/>
    </source>
</evidence>
<feature type="domain" description="Endo-1,3(4)-beta-glucanase 1 carbohydrate binding" evidence="3">
    <location>
        <begin position="26"/>
        <end position="74"/>
    </location>
</feature>
<keyword evidence="2" id="KW-0732">Signal</keyword>
<evidence type="ECO:0000313" key="4">
    <source>
        <dbReference type="EMBL" id="KAJ7194384.1"/>
    </source>
</evidence>
<evidence type="ECO:0000259" key="3">
    <source>
        <dbReference type="Pfam" id="PF10645"/>
    </source>
</evidence>
<feature type="region of interest" description="Disordered" evidence="1">
    <location>
        <begin position="163"/>
        <end position="202"/>
    </location>
</feature>
<name>A0AAD6UTN1_9AGAR</name>
<dbReference type="InterPro" id="IPR018909">
    <property type="entry name" value="Eng1_septum"/>
</dbReference>
<feature type="compositionally biased region" description="Basic and acidic residues" evidence="1">
    <location>
        <begin position="183"/>
        <end position="202"/>
    </location>
</feature>
<keyword evidence="5" id="KW-1185">Reference proteome</keyword>
<organism evidence="4 5">
    <name type="scientific">Mycena pura</name>
    <dbReference type="NCBI Taxonomy" id="153505"/>
    <lineage>
        <taxon>Eukaryota</taxon>
        <taxon>Fungi</taxon>
        <taxon>Dikarya</taxon>
        <taxon>Basidiomycota</taxon>
        <taxon>Agaricomycotina</taxon>
        <taxon>Agaricomycetes</taxon>
        <taxon>Agaricomycetidae</taxon>
        <taxon>Agaricales</taxon>
        <taxon>Marasmiineae</taxon>
        <taxon>Mycenaceae</taxon>
        <taxon>Mycena</taxon>
    </lineage>
</organism>
<comment type="caution">
    <text evidence="4">The sequence shown here is derived from an EMBL/GenBank/DDBJ whole genome shotgun (WGS) entry which is preliminary data.</text>
</comment>
<sequence length="202" mass="21696">MARLLSIVLTAIAASASIVAAEDLQSCGSSQYYPSQYNCFDDSFLCPILNGNIYLRCGDACYSTAEYSCSNNTLVIHNNRSGPETLDCGGVQFDPAQYVCFDDGFLCPILDGVGTLRCGDACYSYGQYTYTNDQLSTAPCIPEGGEAEICSSHARLRGISVLRGERIGSPDQHRPLPPCPPPEEARDGATHSEGRGKTDDEP</sequence>
<reference evidence="4" key="1">
    <citation type="submission" date="2023-03" db="EMBL/GenBank/DDBJ databases">
        <title>Massive genome expansion in bonnet fungi (Mycena s.s.) driven by repeated elements and novel gene families across ecological guilds.</title>
        <authorList>
            <consortium name="Lawrence Berkeley National Laboratory"/>
            <person name="Harder C.B."/>
            <person name="Miyauchi S."/>
            <person name="Viragh M."/>
            <person name="Kuo A."/>
            <person name="Thoen E."/>
            <person name="Andreopoulos B."/>
            <person name="Lu D."/>
            <person name="Skrede I."/>
            <person name="Drula E."/>
            <person name="Henrissat B."/>
            <person name="Morin E."/>
            <person name="Kohler A."/>
            <person name="Barry K."/>
            <person name="LaButti K."/>
            <person name="Morin E."/>
            <person name="Salamov A."/>
            <person name="Lipzen A."/>
            <person name="Mereny Z."/>
            <person name="Hegedus B."/>
            <person name="Baldrian P."/>
            <person name="Stursova M."/>
            <person name="Weitz H."/>
            <person name="Taylor A."/>
            <person name="Grigoriev I.V."/>
            <person name="Nagy L.G."/>
            <person name="Martin F."/>
            <person name="Kauserud H."/>
        </authorList>
    </citation>
    <scope>NUCLEOTIDE SEQUENCE</scope>
    <source>
        <strain evidence="4">9144</strain>
    </source>
</reference>
<gene>
    <name evidence="4" type="ORF">GGX14DRAFT_678895</name>
</gene>
<evidence type="ECO:0000256" key="1">
    <source>
        <dbReference type="SAM" id="MobiDB-lite"/>
    </source>
</evidence>
<evidence type="ECO:0000256" key="2">
    <source>
        <dbReference type="SAM" id="SignalP"/>
    </source>
</evidence>
<proteinExistence type="predicted"/>
<dbReference type="GO" id="GO:0030246">
    <property type="term" value="F:carbohydrate binding"/>
    <property type="evidence" value="ECO:0007669"/>
    <property type="project" value="InterPro"/>
</dbReference>
<dbReference type="Proteomes" id="UP001219525">
    <property type="component" value="Unassembled WGS sequence"/>
</dbReference>
<dbReference type="Pfam" id="PF10645">
    <property type="entry name" value="Carb_bind"/>
    <property type="match status" value="2"/>
</dbReference>
<protein>
    <submittedName>
        <fullName evidence="4">Carbohydrate binding-domain-containing protein</fullName>
    </submittedName>
</protein>
<feature type="chain" id="PRO_5042096066" evidence="2">
    <location>
        <begin position="22"/>
        <end position="202"/>
    </location>
</feature>
<accession>A0AAD6UTN1</accession>
<dbReference type="AlphaFoldDB" id="A0AAD6UTN1"/>
<feature type="signal peptide" evidence="2">
    <location>
        <begin position="1"/>
        <end position="21"/>
    </location>
</feature>
<dbReference type="EMBL" id="JARJCW010000098">
    <property type="protein sequence ID" value="KAJ7194384.1"/>
    <property type="molecule type" value="Genomic_DNA"/>
</dbReference>
<feature type="compositionally biased region" description="Basic and acidic residues" evidence="1">
    <location>
        <begin position="163"/>
        <end position="174"/>
    </location>
</feature>
<feature type="domain" description="Endo-1,3(4)-beta-glucanase 1 carbohydrate binding" evidence="3">
    <location>
        <begin position="88"/>
        <end position="135"/>
    </location>
</feature>